<proteinExistence type="predicted"/>
<evidence type="ECO:0000313" key="2">
    <source>
        <dbReference type="EMBL" id="GAA4011406.1"/>
    </source>
</evidence>
<accession>A0ABP7SGA1</accession>
<sequence>MTEVNHVISRDGTKIAVTREGVGPGVVLVGGGLDDGAENAPLAAVLAERFTVVNYARRGRGGSSDSPLYAVEREVEDLAAVIEAAGGAAHVFGMSSGGALVLEAAASGVPIISLAVYEVPFDMGADWPPLWRAYVERVSLAVAENRPDDALELFMRLAETPAEEIVGLRASPWWESLLALAPTLAHDAACLGTGQPRRLAEITQPALVLTGDARYPGSPRWIRALDPAADALASGIASARRGTLAGQSHTPDPGVLAPVLADHFTS</sequence>
<reference evidence="3" key="1">
    <citation type="journal article" date="2019" name="Int. J. Syst. Evol. Microbiol.">
        <title>The Global Catalogue of Microorganisms (GCM) 10K type strain sequencing project: providing services to taxonomists for standard genome sequencing and annotation.</title>
        <authorList>
            <consortium name="The Broad Institute Genomics Platform"/>
            <consortium name="The Broad Institute Genome Sequencing Center for Infectious Disease"/>
            <person name="Wu L."/>
            <person name="Ma J."/>
        </authorList>
    </citation>
    <scope>NUCLEOTIDE SEQUENCE [LARGE SCALE GENOMIC DNA]</scope>
    <source>
        <strain evidence="3">JCM 17342</strain>
    </source>
</reference>
<dbReference type="Gene3D" id="3.40.50.1820">
    <property type="entry name" value="alpha/beta hydrolase"/>
    <property type="match status" value="1"/>
</dbReference>
<dbReference type="Pfam" id="PF12697">
    <property type="entry name" value="Abhydrolase_6"/>
    <property type="match status" value="1"/>
</dbReference>
<protein>
    <submittedName>
        <fullName evidence="2">Alpha/beta hydrolase</fullName>
    </submittedName>
</protein>
<gene>
    <name evidence="2" type="ORF">GCM10022247_37260</name>
</gene>
<organism evidence="2 3">
    <name type="scientific">Allokutzneria multivorans</name>
    <dbReference type="NCBI Taxonomy" id="1142134"/>
    <lineage>
        <taxon>Bacteria</taxon>
        <taxon>Bacillati</taxon>
        <taxon>Actinomycetota</taxon>
        <taxon>Actinomycetes</taxon>
        <taxon>Pseudonocardiales</taxon>
        <taxon>Pseudonocardiaceae</taxon>
        <taxon>Allokutzneria</taxon>
    </lineage>
</organism>
<evidence type="ECO:0000313" key="3">
    <source>
        <dbReference type="Proteomes" id="UP001501747"/>
    </source>
</evidence>
<dbReference type="SUPFAM" id="SSF53474">
    <property type="entry name" value="alpha/beta-Hydrolases"/>
    <property type="match status" value="1"/>
</dbReference>
<feature type="domain" description="AB hydrolase-1" evidence="1">
    <location>
        <begin position="27"/>
        <end position="232"/>
    </location>
</feature>
<dbReference type="InterPro" id="IPR029058">
    <property type="entry name" value="AB_hydrolase_fold"/>
</dbReference>
<evidence type="ECO:0000259" key="1">
    <source>
        <dbReference type="Pfam" id="PF12697"/>
    </source>
</evidence>
<keyword evidence="3" id="KW-1185">Reference proteome</keyword>
<dbReference type="GO" id="GO:0016787">
    <property type="term" value="F:hydrolase activity"/>
    <property type="evidence" value="ECO:0007669"/>
    <property type="project" value="UniProtKB-KW"/>
</dbReference>
<keyword evidence="2" id="KW-0378">Hydrolase</keyword>
<comment type="caution">
    <text evidence="2">The sequence shown here is derived from an EMBL/GenBank/DDBJ whole genome shotgun (WGS) entry which is preliminary data.</text>
</comment>
<dbReference type="InterPro" id="IPR000073">
    <property type="entry name" value="AB_hydrolase_1"/>
</dbReference>
<name>A0ABP7SGA1_9PSEU</name>
<dbReference type="Proteomes" id="UP001501747">
    <property type="component" value="Unassembled WGS sequence"/>
</dbReference>
<dbReference type="EMBL" id="BAABAL010000013">
    <property type="protein sequence ID" value="GAA4011406.1"/>
    <property type="molecule type" value="Genomic_DNA"/>
</dbReference>